<dbReference type="InterPro" id="IPR045031">
    <property type="entry name" value="DHP_synth-like"/>
</dbReference>
<sequence>MPELVFRGRAVVSDRALIMAIVNRTPDSFYDHGATFEEGRARAAISDAVAEGADVLDIGGIPASPGPEVTVEEEIRRVLPILEWARAEYPDLIISIDTYRHEVADRVCQAGADLLNDTWQGYDPEMLDVAAQHGVGYVCSHTGGLEPRTDPTRPHYDDVVADVIDQTTRLAEKAVSLGVPREGVLIDPAIDFGKNTYQSLEVLRRLPELIDTGWPVLMAMSNKNVVGETLDVELDDRVTGTLAATALAAQAGAVMFRAHQVRQTRHTLEMVASIAGGREPSNVVRYLD</sequence>
<dbReference type="PANTHER" id="PTHR20941">
    <property type="entry name" value="FOLATE SYNTHESIS PROTEINS"/>
    <property type="match status" value="1"/>
</dbReference>
<dbReference type="Pfam" id="PF00809">
    <property type="entry name" value="Pterin_bind"/>
    <property type="match status" value="1"/>
</dbReference>
<proteinExistence type="inferred from homology"/>
<dbReference type="SUPFAM" id="SSF51717">
    <property type="entry name" value="Dihydropteroate synthetase-like"/>
    <property type="match status" value="1"/>
</dbReference>
<dbReference type="GO" id="GO:0046654">
    <property type="term" value="P:tetrahydrofolate biosynthetic process"/>
    <property type="evidence" value="ECO:0007669"/>
    <property type="project" value="UniProtKB-UniPathway"/>
</dbReference>
<evidence type="ECO:0000256" key="3">
    <source>
        <dbReference type="ARBA" id="ARBA00058850"/>
    </source>
</evidence>
<dbReference type="PROSITE" id="PS50972">
    <property type="entry name" value="PTERIN_BINDING"/>
    <property type="match status" value="1"/>
</dbReference>
<comment type="pathway">
    <text evidence="4">Cofactor biosynthesis; tetrahydrofolate biosynthesis; 7,8-dihydrofolate from 2-amino-4-hydroxy-6-hydroxymethyl-7,8-dihydropteridine diphosphate and 4-aminobenzoate: step 1/2.</text>
</comment>
<dbReference type="PROSITE" id="PS00792">
    <property type="entry name" value="DHPS_1"/>
    <property type="match status" value="1"/>
</dbReference>
<gene>
    <name evidence="6" type="primary">folP</name>
    <name evidence="6" type="ORF">E1161_09370</name>
</gene>
<comment type="function">
    <text evidence="3">Has very low affinity for the DHPS substrate 6-hydroxymethyl-7,8-dihydropterin-pyrophosphate, but can bind the inhibitor dapsone. Seems to lack dihydropteroate synthase activity, and does probably not function in folate metabolism.</text>
</comment>
<evidence type="ECO:0000256" key="4">
    <source>
        <dbReference type="RuleBase" id="RU361205"/>
    </source>
</evidence>
<dbReference type="InterPro" id="IPR000489">
    <property type="entry name" value="Pterin-binding_dom"/>
</dbReference>
<dbReference type="InterPro" id="IPR006390">
    <property type="entry name" value="DHP_synth_dom"/>
</dbReference>
<dbReference type="EC" id="2.5.1.15" evidence="4"/>
<dbReference type="AlphaFoldDB" id="A0A4R4UND3"/>
<evidence type="ECO:0000313" key="7">
    <source>
        <dbReference type="Proteomes" id="UP000294744"/>
    </source>
</evidence>
<protein>
    <recommendedName>
        <fullName evidence="4">Dihydropteroate synthase</fullName>
        <shortName evidence="4">DHPS</shortName>
        <ecNumber evidence="4">2.5.1.15</ecNumber>
    </recommendedName>
    <alternativeName>
        <fullName evidence="4">Dihydropteroate pyrophosphorylase</fullName>
    </alternativeName>
</protein>
<reference evidence="6 7" key="1">
    <citation type="submission" date="2019-03" db="EMBL/GenBank/DDBJ databases">
        <title>Draft genome sequences of novel Actinobacteria.</title>
        <authorList>
            <person name="Sahin N."/>
            <person name="Ay H."/>
            <person name="Saygin H."/>
        </authorList>
    </citation>
    <scope>NUCLEOTIDE SEQUENCE [LARGE SCALE GENOMIC DNA]</scope>
    <source>
        <strain evidence="6 7">16K404</strain>
    </source>
</reference>
<organism evidence="6 7">
    <name type="scientific">Saccharopolyspora aridisoli</name>
    <dbReference type="NCBI Taxonomy" id="2530385"/>
    <lineage>
        <taxon>Bacteria</taxon>
        <taxon>Bacillati</taxon>
        <taxon>Actinomycetota</taxon>
        <taxon>Actinomycetes</taxon>
        <taxon>Pseudonocardiales</taxon>
        <taxon>Pseudonocardiaceae</taxon>
        <taxon>Saccharopolyspora</taxon>
    </lineage>
</organism>
<dbReference type="Proteomes" id="UP000294744">
    <property type="component" value="Unassembled WGS sequence"/>
</dbReference>
<evidence type="ECO:0000313" key="6">
    <source>
        <dbReference type="EMBL" id="TDC93638.1"/>
    </source>
</evidence>
<name>A0A4R4UND3_9PSEU</name>
<dbReference type="EMBL" id="SMKV01000009">
    <property type="protein sequence ID" value="TDC93638.1"/>
    <property type="molecule type" value="Genomic_DNA"/>
</dbReference>
<dbReference type="UniPathway" id="UPA00077">
    <property type="reaction ID" value="UER00156"/>
</dbReference>
<dbReference type="InterPro" id="IPR011005">
    <property type="entry name" value="Dihydropteroate_synth-like_sf"/>
</dbReference>
<dbReference type="GO" id="GO:0005829">
    <property type="term" value="C:cytosol"/>
    <property type="evidence" value="ECO:0007669"/>
    <property type="project" value="TreeGrafter"/>
</dbReference>
<dbReference type="Gene3D" id="3.20.20.20">
    <property type="entry name" value="Dihydropteroate synthase-like"/>
    <property type="match status" value="1"/>
</dbReference>
<comment type="cofactor">
    <cofactor evidence="4">
        <name>Mg(2+)</name>
        <dbReference type="ChEBI" id="CHEBI:18420"/>
    </cofactor>
</comment>
<dbReference type="GO" id="GO:0046656">
    <property type="term" value="P:folic acid biosynthetic process"/>
    <property type="evidence" value="ECO:0007669"/>
    <property type="project" value="UniProtKB-KW"/>
</dbReference>
<dbReference type="NCBIfam" id="TIGR01496">
    <property type="entry name" value="DHPS"/>
    <property type="match status" value="1"/>
</dbReference>
<comment type="similarity">
    <text evidence="1 4">Belongs to the DHPS family.</text>
</comment>
<evidence type="ECO:0000259" key="5">
    <source>
        <dbReference type="PROSITE" id="PS50972"/>
    </source>
</evidence>
<comment type="subunit">
    <text evidence="2">Homodimer.</text>
</comment>
<dbReference type="GO" id="GO:0004156">
    <property type="term" value="F:dihydropteroate synthase activity"/>
    <property type="evidence" value="ECO:0007669"/>
    <property type="project" value="UniProtKB-EC"/>
</dbReference>
<accession>A0A4R4UND3</accession>
<dbReference type="OrthoDB" id="9811744at2"/>
<dbReference type="RefSeq" id="WP_132621685.1">
    <property type="nucleotide sequence ID" value="NZ_SMKV01000009.1"/>
</dbReference>
<dbReference type="GO" id="GO:0046872">
    <property type="term" value="F:metal ion binding"/>
    <property type="evidence" value="ECO:0007669"/>
    <property type="project" value="UniProtKB-KW"/>
</dbReference>
<feature type="domain" description="Pterin-binding" evidence="5">
    <location>
        <begin position="16"/>
        <end position="269"/>
    </location>
</feature>
<dbReference type="FunFam" id="3.20.20.20:FF:000008">
    <property type="entry name" value="Dihydropteroate synthase"/>
    <property type="match status" value="1"/>
</dbReference>
<keyword evidence="4" id="KW-0460">Magnesium</keyword>
<evidence type="ECO:0000256" key="1">
    <source>
        <dbReference type="ARBA" id="ARBA00009503"/>
    </source>
</evidence>
<comment type="function">
    <text evidence="4">Catalyzes the condensation of para-aminobenzoate (pABA) with 6-hydroxymethyl-7,8-dihydropterin diphosphate (DHPt-PP) to form 7,8-dihydropteroate (H2Pte), the immediate precursor of folate derivatives.</text>
</comment>
<keyword evidence="4" id="KW-0479">Metal-binding</keyword>
<dbReference type="PANTHER" id="PTHR20941:SF8">
    <property type="entry name" value="INACTIVE DIHYDROPTEROATE SYNTHASE 2"/>
    <property type="match status" value="1"/>
</dbReference>
<keyword evidence="4 6" id="KW-0808">Transferase</keyword>
<keyword evidence="4" id="KW-0289">Folate biosynthesis</keyword>
<keyword evidence="7" id="KW-1185">Reference proteome</keyword>
<dbReference type="PROSITE" id="PS00793">
    <property type="entry name" value="DHPS_2"/>
    <property type="match status" value="1"/>
</dbReference>
<evidence type="ECO:0000256" key="2">
    <source>
        <dbReference type="ARBA" id="ARBA00011738"/>
    </source>
</evidence>
<comment type="caution">
    <text evidence="6">The sequence shown here is derived from an EMBL/GenBank/DDBJ whole genome shotgun (WGS) entry which is preliminary data.</text>
</comment>
<dbReference type="CDD" id="cd00739">
    <property type="entry name" value="DHPS"/>
    <property type="match status" value="1"/>
</dbReference>